<feature type="compositionally biased region" description="Polar residues" evidence="3">
    <location>
        <begin position="104"/>
        <end position="146"/>
    </location>
</feature>
<keyword evidence="1 2" id="KW-1015">Disulfide bond</keyword>
<dbReference type="PRINTS" id="PR00261">
    <property type="entry name" value="LDLRECEPTOR"/>
</dbReference>
<proteinExistence type="predicted"/>
<evidence type="ECO:0000256" key="2">
    <source>
        <dbReference type="PROSITE-ProRule" id="PRU00124"/>
    </source>
</evidence>
<feature type="compositionally biased region" description="Acidic residues" evidence="3">
    <location>
        <begin position="91"/>
        <end position="103"/>
    </location>
</feature>
<dbReference type="SUPFAM" id="SSF57424">
    <property type="entry name" value="LDL receptor-like module"/>
    <property type="match status" value="2"/>
</dbReference>
<dbReference type="EMBL" id="GG666552">
    <property type="protein sequence ID" value="EEN56359.1"/>
    <property type="molecule type" value="Genomic_DNA"/>
</dbReference>
<dbReference type="InterPro" id="IPR036055">
    <property type="entry name" value="LDL_receptor-like_sf"/>
</dbReference>
<evidence type="ECO:0000313" key="4">
    <source>
        <dbReference type="EMBL" id="EEN56359.1"/>
    </source>
</evidence>
<comment type="caution">
    <text evidence="2">Lacks conserved residue(s) required for the propagation of feature annotation.</text>
</comment>
<name>C3YU82_BRAFL</name>
<dbReference type="Gene3D" id="4.10.1220.10">
    <property type="entry name" value="EGF-type module"/>
    <property type="match status" value="1"/>
</dbReference>
<sequence>MEKGQVGVPKHCFFTCRHNVTCLPSRQLGDGRQDCAHGENERPGDVEEALGRKWGSCSYSCPSVYGNASCVPGAFRCDGDADCLGEEDEQSCGDAVTMDDGDGETTNGQEATSWPPSGRATTNRPTPDQATTSEFTAGQDATSGPTGDQDAAGGPTGGRQQETTAEPTRGRLFEDNTVGEFHARSRGAQNQAVVWMTAAALGGQVLFRLAF</sequence>
<protein>
    <submittedName>
        <fullName evidence="4">Uncharacterized protein</fullName>
    </submittedName>
</protein>
<feature type="disulfide bond" evidence="2">
    <location>
        <begin position="77"/>
        <end position="92"/>
    </location>
</feature>
<dbReference type="CDD" id="cd00112">
    <property type="entry name" value="LDLa"/>
    <property type="match status" value="1"/>
</dbReference>
<organism>
    <name type="scientific">Branchiostoma floridae</name>
    <name type="common">Florida lancelet</name>
    <name type="synonym">Amphioxus</name>
    <dbReference type="NCBI Taxonomy" id="7739"/>
    <lineage>
        <taxon>Eukaryota</taxon>
        <taxon>Metazoa</taxon>
        <taxon>Chordata</taxon>
        <taxon>Cephalochordata</taxon>
        <taxon>Leptocardii</taxon>
        <taxon>Amphioxiformes</taxon>
        <taxon>Branchiostomatidae</taxon>
        <taxon>Branchiostoma</taxon>
    </lineage>
</organism>
<dbReference type="SMART" id="SM00192">
    <property type="entry name" value="LDLa"/>
    <property type="match status" value="2"/>
</dbReference>
<evidence type="ECO:0000256" key="3">
    <source>
        <dbReference type="SAM" id="MobiDB-lite"/>
    </source>
</evidence>
<reference evidence="4" key="1">
    <citation type="journal article" date="2008" name="Nature">
        <title>The amphioxus genome and the evolution of the chordate karyotype.</title>
        <authorList>
            <consortium name="US DOE Joint Genome Institute (JGI-PGF)"/>
            <person name="Putnam N.H."/>
            <person name="Butts T."/>
            <person name="Ferrier D.E.K."/>
            <person name="Furlong R.F."/>
            <person name="Hellsten U."/>
            <person name="Kawashima T."/>
            <person name="Robinson-Rechavi M."/>
            <person name="Shoguchi E."/>
            <person name="Terry A."/>
            <person name="Yu J.-K."/>
            <person name="Benito-Gutierrez E.L."/>
            <person name="Dubchak I."/>
            <person name="Garcia-Fernandez J."/>
            <person name="Gibson-Brown J.J."/>
            <person name="Grigoriev I.V."/>
            <person name="Horton A.C."/>
            <person name="de Jong P.J."/>
            <person name="Jurka J."/>
            <person name="Kapitonov V.V."/>
            <person name="Kohara Y."/>
            <person name="Kuroki Y."/>
            <person name="Lindquist E."/>
            <person name="Lucas S."/>
            <person name="Osoegawa K."/>
            <person name="Pennacchio L.A."/>
            <person name="Salamov A.A."/>
            <person name="Satou Y."/>
            <person name="Sauka-Spengler T."/>
            <person name="Schmutz J."/>
            <person name="Shin-I T."/>
            <person name="Toyoda A."/>
            <person name="Bronner-Fraser M."/>
            <person name="Fujiyama A."/>
            <person name="Holland L.Z."/>
            <person name="Holland P.W.H."/>
            <person name="Satoh N."/>
            <person name="Rokhsar D.S."/>
        </authorList>
    </citation>
    <scope>NUCLEOTIDE SEQUENCE [LARGE SCALE GENOMIC DNA]</scope>
    <source>
        <strain evidence="4">S238N-H82</strain>
        <tissue evidence="4">Testes</tissue>
    </source>
</reference>
<feature type="region of interest" description="Disordered" evidence="3">
    <location>
        <begin position="91"/>
        <end position="168"/>
    </location>
</feature>
<gene>
    <name evidence="4" type="ORF">BRAFLDRAFT_66581</name>
</gene>
<dbReference type="PROSITE" id="PS50068">
    <property type="entry name" value="LDLRA_2"/>
    <property type="match status" value="1"/>
</dbReference>
<dbReference type="AlphaFoldDB" id="C3YU82"/>
<dbReference type="InterPro" id="IPR002172">
    <property type="entry name" value="LDrepeatLR_classA_rpt"/>
</dbReference>
<dbReference type="InParanoid" id="C3YU82"/>
<accession>C3YU82</accession>
<evidence type="ECO:0000256" key="1">
    <source>
        <dbReference type="ARBA" id="ARBA00023157"/>
    </source>
</evidence>